<sequence>MKKYLTIFLFLLVSALVIGTSVKAENGVNYNTYTLSDGRLVRTQIAYVPIGDINELDGVSLDTPQDVHIANNKLYIASLGTDSSKIIIYDLLSETAQVIGQDFLENASGVYATEEGIIYVADRAANVAYKLDETGQILTTYVKPNSPLFGTENFQPRKIISDSRGNVYILNLGTKGLAQFTNDGEFLAYFGTNTITPTLRTVLQYTFFTDEQLESLFNLTPPEVSNMAIDNRGLIHTVSLGDGAYGVKRLNISGDNLLPEMYTSPNLVDVYVGSLGNIFTISREGVIYEYDIEGNLLFAFGGQDITNQVQGLMNQPTSIAVDDYSNIYVLDRGSKSMKIFYPTTFTHHVHSALEFYQDGLYVESQGPWQEVLKMNDFFDLAHRGMANAYFSLGQYEDALDEYYIANDRSGYSDAFWEVRNAWLIDNAPTFIIILMALLVVFVVNIKVKVVSYVFKPVRLSIGWTRKKSKIVDQILYVFSYLRNPADKTYEIKRKNRIGIFPVTVLLGIYFLFYIYYIYNLGFLFNTRNIDNINVIEELIKIILPIIVWVVANFLIGSIREGEGRLKDVYITTIYSLAPYFLTLPIIAIVSKGLTYNEAFLVSFMTTIAVGLTVIYFFFMVKETHFYNVKDTFKSIIISAFTMVMMLLGVFILYILLNELFILVKDIIMEVIYRVTNS</sequence>
<dbReference type="InterPro" id="IPR011990">
    <property type="entry name" value="TPR-like_helical_dom_sf"/>
</dbReference>
<keyword evidence="1" id="KW-1133">Transmembrane helix</keyword>
<evidence type="ECO:0000256" key="1">
    <source>
        <dbReference type="SAM" id="Phobius"/>
    </source>
</evidence>
<dbReference type="SUPFAM" id="SSF48452">
    <property type="entry name" value="TPR-like"/>
    <property type="match status" value="1"/>
</dbReference>
<evidence type="ECO:0000313" key="3">
    <source>
        <dbReference type="Proteomes" id="UP000512167"/>
    </source>
</evidence>
<dbReference type="AlphaFoldDB" id="A0A7L6N2U2"/>
<keyword evidence="1" id="KW-0812">Transmembrane</keyword>
<dbReference type="PANTHER" id="PTHR24104:SF25">
    <property type="entry name" value="PROTEIN LIN-41"/>
    <property type="match status" value="1"/>
</dbReference>
<dbReference type="KEGG" id="tbk:HF295_01140"/>
<feature type="transmembrane region" description="Helical" evidence="1">
    <location>
        <begin position="497"/>
        <end position="518"/>
    </location>
</feature>
<evidence type="ECO:0008006" key="4">
    <source>
        <dbReference type="Google" id="ProtNLM"/>
    </source>
</evidence>
<dbReference type="Proteomes" id="UP000512167">
    <property type="component" value="Chromosome"/>
</dbReference>
<evidence type="ECO:0000313" key="2">
    <source>
        <dbReference type="EMBL" id="QLY39538.1"/>
    </source>
</evidence>
<name>A0A7L6N2U2_9MOLU</name>
<reference evidence="2 3" key="1">
    <citation type="submission" date="2020-04" db="EMBL/GenBank/DDBJ databases">
        <authorList>
            <person name="Zheng R.K."/>
            <person name="Sun C.M."/>
        </authorList>
    </citation>
    <scope>NUCLEOTIDE SEQUENCE [LARGE SCALE GENOMIC DNA]</scope>
    <source>
        <strain evidence="3">zrk29</strain>
    </source>
</reference>
<keyword evidence="1" id="KW-0472">Membrane</keyword>
<dbReference type="EMBL" id="CP051151">
    <property type="protein sequence ID" value="QLY39538.1"/>
    <property type="molecule type" value="Genomic_DNA"/>
</dbReference>
<feature type="transmembrane region" description="Helical" evidence="1">
    <location>
        <begin position="632"/>
        <end position="656"/>
    </location>
</feature>
<feature type="transmembrane region" description="Helical" evidence="1">
    <location>
        <begin position="599"/>
        <end position="620"/>
    </location>
</feature>
<organism evidence="2 3">
    <name type="scientific">Hujiaoplasma nucleasis</name>
    <dbReference type="NCBI Taxonomy" id="2725268"/>
    <lineage>
        <taxon>Bacteria</taxon>
        <taxon>Bacillati</taxon>
        <taxon>Mycoplasmatota</taxon>
        <taxon>Mollicutes</taxon>
        <taxon>Candidatus Izemoplasmatales</taxon>
        <taxon>Hujiaoplasmataceae</taxon>
        <taxon>Hujiaoplasma</taxon>
    </lineage>
</organism>
<dbReference type="InterPro" id="IPR050952">
    <property type="entry name" value="TRIM-NHL_E3_ligases"/>
</dbReference>
<proteinExistence type="predicted"/>
<dbReference type="Gene3D" id="2.120.10.30">
    <property type="entry name" value="TolB, C-terminal domain"/>
    <property type="match status" value="2"/>
</dbReference>
<dbReference type="GO" id="GO:0008270">
    <property type="term" value="F:zinc ion binding"/>
    <property type="evidence" value="ECO:0007669"/>
    <property type="project" value="UniProtKB-KW"/>
</dbReference>
<dbReference type="PANTHER" id="PTHR24104">
    <property type="entry name" value="E3 UBIQUITIN-PROTEIN LIGASE NHLRC1-RELATED"/>
    <property type="match status" value="1"/>
</dbReference>
<feature type="transmembrane region" description="Helical" evidence="1">
    <location>
        <begin position="427"/>
        <end position="445"/>
    </location>
</feature>
<gene>
    <name evidence="2" type="ORF">HF295_01140</name>
</gene>
<dbReference type="SUPFAM" id="SSF63829">
    <property type="entry name" value="Calcium-dependent phosphotriesterase"/>
    <property type="match status" value="1"/>
</dbReference>
<feature type="transmembrane region" description="Helical" evidence="1">
    <location>
        <begin position="568"/>
        <end position="587"/>
    </location>
</feature>
<dbReference type="InterPro" id="IPR011042">
    <property type="entry name" value="6-blade_b-propeller_TolB-like"/>
</dbReference>
<feature type="transmembrane region" description="Helical" evidence="1">
    <location>
        <begin position="538"/>
        <end position="556"/>
    </location>
</feature>
<accession>A0A7L6N2U2</accession>
<dbReference type="RefSeq" id="WP_312032011.1">
    <property type="nucleotide sequence ID" value="NZ_CP051151.1"/>
</dbReference>
<keyword evidence="3" id="KW-1185">Reference proteome</keyword>
<protein>
    <recommendedName>
        <fullName evidence="4">Yip1 domain-containing protein</fullName>
    </recommendedName>
</protein>